<dbReference type="EMBL" id="JBHSFZ010000008">
    <property type="protein sequence ID" value="MFC4593833.1"/>
    <property type="molecule type" value="Genomic_DNA"/>
</dbReference>
<comment type="caution">
    <text evidence="2">The sequence shown here is derived from an EMBL/GenBank/DDBJ whole genome shotgun (WGS) entry which is preliminary data.</text>
</comment>
<accession>A0ABV9EY46</accession>
<gene>
    <name evidence="2" type="ORF">ACFO3E_06460</name>
</gene>
<dbReference type="InterPro" id="IPR007569">
    <property type="entry name" value="DUF559"/>
</dbReference>
<dbReference type="RefSeq" id="WP_380803462.1">
    <property type="nucleotide sequence ID" value="NZ_JBHSFZ010000008.1"/>
</dbReference>
<dbReference type="GO" id="GO:0004519">
    <property type="term" value="F:endonuclease activity"/>
    <property type="evidence" value="ECO:0007669"/>
    <property type="project" value="UniProtKB-KW"/>
</dbReference>
<sequence>MPPSRKTVEFARNLRRVMSPPEVALWQGLRSRPQGMKFRRQHPVGPYVPDFYCVSARLAVEVDGSSHDHASQIAQDERRDAWLKAQGIRMLRIKAADVLQNLENVMLHILNHCRVLPSTSLRLLPLPHAAHGED</sequence>
<evidence type="ECO:0000313" key="3">
    <source>
        <dbReference type="Proteomes" id="UP001595957"/>
    </source>
</evidence>
<organism evidence="2 3">
    <name type="scientific">Sphingobium tyrosinilyticum</name>
    <dbReference type="NCBI Taxonomy" id="2715436"/>
    <lineage>
        <taxon>Bacteria</taxon>
        <taxon>Pseudomonadati</taxon>
        <taxon>Pseudomonadota</taxon>
        <taxon>Alphaproteobacteria</taxon>
        <taxon>Sphingomonadales</taxon>
        <taxon>Sphingomonadaceae</taxon>
        <taxon>Sphingobium</taxon>
    </lineage>
</organism>
<reference evidence="3" key="1">
    <citation type="journal article" date="2019" name="Int. J. Syst. Evol. Microbiol.">
        <title>The Global Catalogue of Microorganisms (GCM) 10K type strain sequencing project: providing services to taxonomists for standard genome sequencing and annotation.</title>
        <authorList>
            <consortium name="The Broad Institute Genomics Platform"/>
            <consortium name="The Broad Institute Genome Sequencing Center for Infectious Disease"/>
            <person name="Wu L."/>
            <person name="Ma J."/>
        </authorList>
    </citation>
    <scope>NUCLEOTIDE SEQUENCE [LARGE SCALE GENOMIC DNA]</scope>
    <source>
        <strain evidence="3">NBRC 103632</strain>
    </source>
</reference>
<dbReference type="PANTHER" id="PTHR38590:SF1">
    <property type="entry name" value="BLL0828 PROTEIN"/>
    <property type="match status" value="1"/>
</dbReference>
<dbReference type="CDD" id="cd01038">
    <property type="entry name" value="Endonuclease_DUF559"/>
    <property type="match status" value="1"/>
</dbReference>
<keyword evidence="2" id="KW-0378">Hydrolase</keyword>
<dbReference type="InterPro" id="IPR011335">
    <property type="entry name" value="Restrct_endonuc-II-like"/>
</dbReference>
<dbReference type="PANTHER" id="PTHR38590">
    <property type="entry name" value="BLL0828 PROTEIN"/>
    <property type="match status" value="1"/>
</dbReference>
<feature type="domain" description="DUF559" evidence="1">
    <location>
        <begin position="7"/>
        <end position="113"/>
    </location>
</feature>
<proteinExistence type="predicted"/>
<keyword evidence="2" id="KW-0255">Endonuclease</keyword>
<dbReference type="Gene3D" id="3.40.960.10">
    <property type="entry name" value="VSR Endonuclease"/>
    <property type="match status" value="1"/>
</dbReference>
<dbReference type="Pfam" id="PF04480">
    <property type="entry name" value="DUF559"/>
    <property type="match status" value="1"/>
</dbReference>
<evidence type="ECO:0000259" key="1">
    <source>
        <dbReference type="Pfam" id="PF04480"/>
    </source>
</evidence>
<dbReference type="SUPFAM" id="SSF52980">
    <property type="entry name" value="Restriction endonuclease-like"/>
    <property type="match status" value="1"/>
</dbReference>
<dbReference type="Proteomes" id="UP001595957">
    <property type="component" value="Unassembled WGS sequence"/>
</dbReference>
<protein>
    <submittedName>
        <fullName evidence="2">Endonuclease domain-containing protein</fullName>
    </submittedName>
</protein>
<keyword evidence="2" id="KW-0540">Nuclease</keyword>
<dbReference type="InterPro" id="IPR047216">
    <property type="entry name" value="Endonuclease_DUF559_bact"/>
</dbReference>
<name>A0ABV9EY46_9SPHN</name>
<evidence type="ECO:0000313" key="2">
    <source>
        <dbReference type="EMBL" id="MFC4593833.1"/>
    </source>
</evidence>
<keyword evidence="3" id="KW-1185">Reference proteome</keyword>